<dbReference type="PRINTS" id="PR00195">
    <property type="entry name" value="DYNAMIN"/>
</dbReference>
<feature type="region of interest" description="Disordered" evidence="3">
    <location>
        <begin position="876"/>
        <end position="904"/>
    </location>
</feature>
<organism evidence="6 7">
    <name type="scientific">Dothidotthia symphoricarpi CBS 119687</name>
    <dbReference type="NCBI Taxonomy" id="1392245"/>
    <lineage>
        <taxon>Eukaryota</taxon>
        <taxon>Fungi</taxon>
        <taxon>Dikarya</taxon>
        <taxon>Ascomycota</taxon>
        <taxon>Pezizomycotina</taxon>
        <taxon>Dothideomycetes</taxon>
        <taxon>Pleosporomycetidae</taxon>
        <taxon>Pleosporales</taxon>
        <taxon>Dothidotthiaceae</taxon>
        <taxon>Dothidotthia</taxon>
    </lineage>
</organism>
<feature type="compositionally biased region" description="Polar residues" evidence="3">
    <location>
        <begin position="10"/>
        <end position="22"/>
    </location>
</feature>
<dbReference type="GO" id="GO:0008017">
    <property type="term" value="F:microtubule binding"/>
    <property type="evidence" value="ECO:0007669"/>
    <property type="project" value="TreeGrafter"/>
</dbReference>
<evidence type="ECO:0000256" key="3">
    <source>
        <dbReference type="SAM" id="MobiDB-lite"/>
    </source>
</evidence>
<dbReference type="PROSITE" id="PS51388">
    <property type="entry name" value="GED"/>
    <property type="match status" value="1"/>
</dbReference>
<feature type="compositionally biased region" description="Basic and acidic residues" evidence="3">
    <location>
        <begin position="531"/>
        <end position="543"/>
    </location>
</feature>
<evidence type="ECO:0000256" key="1">
    <source>
        <dbReference type="ARBA" id="ARBA00022741"/>
    </source>
</evidence>
<dbReference type="PANTHER" id="PTHR11566">
    <property type="entry name" value="DYNAMIN"/>
    <property type="match status" value="1"/>
</dbReference>
<dbReference type="InterPro" id="IPR027417">
    <property type="entry name" value="P-loop_NTPase"/>
</dbReference>
<proteinExistence type="predicted"/>
<protein>
    <submittedName>
        <fullName evidence="6">Dynamin family protein-like protein</fullName>
    </submittedName>
</protein>
<dbReference type="GeneID" id="54412344"/>
<feature type="compositionally biased region" description="Basic and acidic residues" evidence="3">
    <location>
        <begin position="57"/>
        <end position="66"/>
    </location>
</feature>
<dbReference type="RefSeq" id="XP_033518377.1">
    <property type="nucleotide sequence ID" value="XM_033671912.1"/>
</dbReference>
<keyword evidence="1" id="KW-0547">Nucleotide-binding</keyword>
<evidence type="ECO:0000256" key="2">
    <source>
        <dbReference type="ARBA" id="ARBA00023134"/>
    </source>
</evidence>
<gene>
    <name evidence="6" type="ORF">P153DRAFT_401529</name>
</gene>
<feature type="region of interest" description="Disordered" evidence="3">
    <location>
        <begin position="519"/>
        <end position="590"/>
    </location>
</feature>
<feature type="domain" description="Dynamin-type G" evidence="5">
    <location>
        <begin position="98"/>
        <end position="418"/>
    </location>
</feature>
<keyword evidence="7" id="KW-1185">Reference proteome</keyword>
<name>A0A6A5ZYK6_9PLEO</name>
<dbReference type="InterPro" id="IPR001401">
    <property type="entry name" value="Dynamin_GTPase"/>
</dbReference>
<dbReference type="GO" id="GO:0005874">
    <property type="term" value="C:microtubule"/>
    <property type="evidence" value="ECO:0007669"/>
    <property type="project" value="TreeGrafter"/>
</dbReference>
<dbReference type="GO" id="GO:0005886">
    <property type="term" value="C:plasma membrane"/>
    <property type="evidence" value="ECO:0007669"/>
    <property type="project" value="TreeGrafter"/>
</dbReference>
<keyword evidence="2" id="KW-0342">GTP-binding</keyword>
<dbReference type="Gene3D" id="3.40.50.300">
    <property type="entry name" value="P-loop containing nucleotide triphosphate hydrolases"/>
    <property type="match status" value="1"/>
</dbReference>
<dbReference type="InterPro" id="IPR030381">
    <property type="entry name" value="G_DYNAMIN_dom"/>
</dbReference>
<dbReference type="Pfam" id="PF01031">
    <property type="entry name" value="Dynamin_M"/>
    <property type="match status" value="1"/>
</dbReference>
<dbReference type="InterPro" id="IPR022812">
    <property type="entry name" value="Dynamin"/>
</dbReference>
<dbReference type="PANTHER" id="PTHR11566:SF131">
    <property type="entry name" value="GTPASE, PUTATIVE (AFU_ORTHOLOGUE AFUA_6G07630)-RELATED"/>
    <property type="match status" value="1"/>
</dbReference>
<evidence type="ECO:0000259" key="4">
    <source>
        <dbReference type="PROSITE" id="PS51388"/>
    </source>
</evidence>
<evidence type="ECO:0000313" key="6">
    <source>
        <dbReference type="EMBL" id="KAF2123984.1"/>
    </source>
</evidence>
<dbReference type="AlphaFoldDB" id="A0A6A5ZYK6"/>
<evidence type="ECO:0000259" key="5">
    <source>
        <dbReference type="PROSITE" id="PS51718"/>
    </source>
</evidence>
<feature type="region of interest" description="Disordered" evidence="3">
    <location>
        <begin position="1"/>
        <end position="74"/>
    </location>
</feature>
<dbReference type="GO" id="GO:0005737">
    <property type="term" value="C:cytoplasm"/>
    <property type="evidence" value="ECO:0007669"/>
    <property type="project" value="TreeGrafter"/>
</dbReference>
<dbReference type="CDD" id="cd08771">
    <property type="entry name" value="DLP_1"/>
    <property type="match status" value="1"/>
</dbReference>
<sequence length="904" mass="101446">MASGTRARQRSMTLRPSSSSHSDGGLTPDSYINEQGNAAREGESRMKQDFDTTNTSDGHDQQHSIETEGDEVDPLGHGVKEALAVIGELETLGLQKHDINYPRCLVLGQQSTGKSSVIEGLSGIKTPRDTGTCTSCPLYITLQPSDNPGAGWSARVSLQQDYDLDLDLHPSRDAEQLFPGWTQAASSRHIPFAETKSRTELEVLIRRAQSANLNPLEDPRVFLKGANRPRGTQQNNFSPNIVRIDVTAPGLPTLSFYDLPGIIQQADAENEVLLVRNLVTHYVKQPGSLILVTCDLSNDIANSSAAGLAREHNATDRCIGVLTKPDLLPRGKTDDELIDVLDNRRFRLGHEYFVVKNLDKSEIAQGLTHQDARIKEREFFQTGRWATTLSQFQSRFGTLSLQTYLSKELAKQTLNELPRIYAQIEERLAAVEEELDGIPEIPSHSAVRTIADVVLSFSTNVRLEMEGEHEHTEWRNIWEGIQKTFADSLVAMKPTMSTSGDLDAGVFVYTLPGRSANESIVIDSDDEDGDGNSKMRDSPETPSKKRKLEGGTPTPSPFKTPTKPVPKPPSKTPTRPPTRRAEAARLAKATQPADFAQFRKRFILDDVVRSVNQQSKSKVPGQIHPKVKEAMMLSALQHWQRPIDVFFSSLRTALLQRTHFLLDRHFAKWAGSQLYTQTRAIVQEVLHNNLNEQHRTMAAESLTDELEGPYIFFQDAFHAEKESTHEHYRQHRQKARFRRYVEEAEEHFGRDISAPEQDKIRKDAQKMARVALEPYASEVELVAGITAYYGLAARRLHDKICMRVESKFFRQLRVQLRGELEDGLEIFHETEGLNVARRLLAESPQREVRRQELVASRDALRKGLKCLDDLRDKYQSGSSVGGGLDGAVRSTEDMEDVTTTLPRR</sequence>
<dbReference type="InterPro" id="IPR020850">
    <property type="entry name" value="GED_dom"/>
</dbReference>
<reference evidence="6" key="1">
    <citation type="journal article" date="2020" name="Stud. Mycol.">
        <title>101 Dothideomycetes genomes: a test case for predicting lifestyles and emergence of pathogens.</title>
        <authorList>
            <person name="Haridas S."/>
            <person name="Albert R."/>
            <person name="Binder M."/>
            <person name="Bloem J."/>
            <person name="Labutti K."/>
            <person name="Salamov A."/>
            <person name="Andreopoulos B."/>
            <person name="Baker S."/>
            <person name="Barry K."/>
            <person name="Bills G."/>
            <person name="Bluhm B."/>
            <person name="Cannon C."/>
            <person name="Castanera R."/>
            <person name="Culley D."/>
            <person name="Daum C."/>
            <person name="Ezra D."/>
            <person name="Gonzalez J."/>
            <person name="Henrissat B."/>
            <person name="Kuo A."/>
            <person name="Liang C."/>
            <person name="Lipzen A."/>
            <person name="Lutzoni F."/>
            <person name="Magnuson J."/>
            <person name="Mondo S."/>
            <person name="Nolan M."/>
            <person name="Ohm R."/>
            <person name="Pangilinan J."/>
            <person name="Park H.-J."/>
            <person name="Ramirez L."/>
            <person name="Alfaro M."/>
            <person name="Sun H."/>
            <person name="Tritt A."/>
            <person name="Yoshinaga Y."/>
            <person name="Zwiers L.-H."/>
            <person name="Turgeon B."/>
            <person name="Goodwin S."/>
            <person name="Spatafora J."/>
            <person name="Crous P."/>
            <person name="Grigoriev I."/>
        </authorList>
    </citation>
    <scope>NUCLEOTIDE SEQUENCE</scope>
    <source>
        <strain evidence="6">CBS 119687</strain>
    </source>
</reference>
<dbReference type="Pfam" id="PF00350">
    <property type="entry name" value="Dynamin_N"/>
    <property type="match status" value="1"/>
</dbReference>
<accession>A0A6A5ZYK6</accession>
<evidence type="ECO:0000313" key="7">
    <source>
        <dbReference type="Proteomes" id="UP000799771"/>
    </source>
</evidence>
<feature type="domain" description="GED" evidence="4">
    <location>
        <begin position="778"/>
        <end position="875"/>
    </location>
</feature>
<dbReference type="InterPro" id="IPR000375">
    <property type="entry name" value="Dynamin_stalk"/>
</dbReference>
<feature type="compositionally biased region" description="Basic and acidic residues" evidence="3">
    <location>
        <begin position="40"/>
        <end position="50"/>
    </location>
</feature>
<feature type="compositionally biased region" description="Pro residues" evidence="3">
    <location>
        <begin position="554"/>
        <end position="576"/>
    </location>
</feature>
<dbReference type="SMART" id="SM00053">
    <property type="entry name" value="DYNc"/>
    <property type="match status" value="1"/>
</dbReference>
<dbReference type="PROSITE" id="PS51718">
    <property type="entry name" value="G_DYNAMIN_2"/>
    <property type="match status" value="1"/>
</dbReference>
<dbReference type="Gene3D" id="1.20.120.1240">
    <property type="entry name" value="Dynamin, middle domain"/>
    <property type="match status" value="1"/>
</dbReference>
<dbReference type="Proteomes" id="UP000799771">
    <property type="component" value="Unassembled WGS sequence"/>
</dbReference>
<dbReference type="GO" id="GO:0031623">
    <property type="term" value="P:receptor internalization"/>
    <property type="evidence" value="ECO:0007669"/>
    <property type="project" value="TreeGrafter"/>
</dbReference>
<dbReference type="GO" id="GO:0003924">
    <property type="term" value="F:GTPase activity"/>
    <property type="evidence" value="ECO:0007669"/>
    <property type="project" value="InterPro"/>
</dbReference>
<dbReference type="EMBL" id="ML977521">
    <property type="protein sequence ID" value="KAF2123984.1"/>
    <property type="molecule type" value="Genomic_DNA"/>
</dbReference>
<dbReference type="OrthoDB" id="5061070at2759"/>
<dbReference type="GO" id="GO:0005525">
    <property type="term" value="F:GTP binding"/>
    <property type="evidence" value="ECO:0007669"/>
    <property type="project" value="InterPro"/>
</dbReference>
<dbReference type="InterPro" id="IPR045063">
    <property type="entry name" value="Dynamin_N"/>
</dbReference>
<dbReference type="SUPFAM" id="SSF52540">
    <property type="entry name" value="P-loop containing nucleoside triphosphate hydrolases"/>
    <property type="match status" value="1"/>
</dbReference>